<evidence type="ECO:0000256" key="4">
    <source>
        <dbReference type="SAM" id="MobiDB-lite"/>
    </source>
</evidence>
<dbReference type="Proteomes" id="UP000676336">
    <property type="component" value="Unassembled WGS sequence"/>
</dbReference>
<dbReference type="InterPro" id="IPR005849">
    <property type="entry name" value="GalP_Utransf_N"/>
</dbReference>
<evidence type="ECO:0000313" key="7">
    <source>
        <dbReference type="Proteomes" id="UP000676336"/>
    </source>
</evidence>
<reference evidence="6" key="1">
    <citation type="submission" date="2021-02" db="EMBL/GenBank/DDBJ databases">
        <authorList>
            <person name="Nowell W R."/>
        </authorList>
    </citation>
    <scope>NUCLEOTIDE SEQUENCE</scope>
</reference>
<dbReference type="SUPFAM" id="SSF54197">
    <property type="entry name" value="HIT-like"/>
    <property type="match status" value="1"/>
</dbReference>
<sequence>MNFDGTKHSHCRYNPLKDEWVLVSPQRLSRPWQGRVEDDDSGDTNNNQQST</sequence>
<keyword evidence="1" id="KW-0808">Transferase</keyword>
<dbReference type="GO" id="GO:0005737">
    <property type="term" value="C:cytoplasm"/>
    <property type="evidence" value="ECO:0007669"/>
    <property type="project" value="TreeGrafter"/>
</dbReference>
<dbReference type="GO" id="GO:0033499">
    <property type="term" value="P:galactose catabolic process via UDP-galactose, Leloir pathway"/>
    <property type="evidence" value="ECO:0007669"/>
    <property type="project" value="TreeGrafter"/>
</dbReference>
<keyword evidence="3" id="KW-0119">Carbohydrate metabolism</keyword>
<evidence type="ECO:0000313" key="6">
    <source>
        <dbReference type="EMBL" id="CAF5202698.1"/>
    </source>
</evidence>
<name>A0A8S3IR11_9BILA</name>
<feature type="domain" description="Galactose-1-phosphate uridyl transferase N-terminal" evidence="5">
    <location>
        <begin position="3"/>
        <end position="40"/>
    </location>
</feature>
<evidence type="ECO:0000256" key="3">
    <source>
        <dbReference type="ARBA" id="ARBA00023277"/>
    </source>
</evidence>
<feature type="non-terminal residue" evidence="6">
    <location>
        <position position="1"/>
    </location>
</feature>
<evidence type="ECO:0000256" key="1">
    <source>
        <dbReference type="ARBA" id="ARBA00022679"/>
    </source>
</evidence>
<feature type="non-terminal residue" evidence="6">
    <location>
        <position position="51"/>
    </location>
</feature>
<evidence type="ECO:0000259" key="5">
    <source>
        <dbReference type="Pfam" id="PF01087"/>
    </source>
</evidence>
<gene>
    <name evidence="6" type="ORF">SMN809_LOCUS75998</name>
</gene>
<dbReference type="PANTHER" id="PTHR11943:SF1">
    <property type="entry name" value="GALACTOSE-1-PHOSPHATE URIDYLYLTRANSFERASE"/>
    <property type="match status" value="1"/>
</dbReference>
<dbReference type="Pfam" id="PF01087">
    <property type="entry name" value="GalP_UDP_transf"/>
    <property type="match status" value="1"/>
</dbReference>
<keyword evidence="2" id="KW-0548">Nucleotidyltransferase</keyword>
<dbReference type="Gene3D" id="3.30.428.10">
    <property type="entry name" value="HIT-like"/>
    <property type="match status" value="1"/>
</dbReference>
<dbReference type="PANTHER" id="PTHR11943">
    <property type="entry name" value="GALACTOSE-1-PHOSPHATE URIDYLYLTRANSFERASE"/>
    <property type="match status" value="1"/>
</dbReference>
<evidence type="ECO:0000256" key="2">
    <source>
        <dbReference type="ARBA" id="ARBA00022695"/>
    </source>
</evidence>
<dbReference type="InterPro" id="IPR001937">
    <property type="entry name" value="GalP_UDPtransf1"/>
</dbReference>
<dbReference type="InterPro" id="IPR036265">
    <property type="entry name" value="HIT-like_sf"/>
</dbReference>
<proteinExistence type="predicted"/>
<dbReference type="GO" id="GO:0008270">
    <property type="term" value="F:zinc ion binding"/>
    <property type="evidence" value="ECO:0007669"/>
    <property type="project" value="InterPro"/>
</dbReference>
<protein>
    <recommendedName>
        <fullName evidence="5">Galactose-1-phosphate uridyl transferase N-terminal domain-containing protein</fullName>
    </recommendedName>
</protein>
<feature type="region of interest" description="Disordered" evidence="4">
    <location>
        <begin position="28"/>
        <end position="51"/>
    </location>
</feature>
<organism evidence="6 7">
    <name type="scientific">Rotaria magnacalcarata</name>
    <dbReference type="NCBI Taxonomy" id="392030"/>
    <lineage>
        <taxon>Eukaryota</taxon>
        <taxon>Metazoa</taxon>
        <taxon>Spiralia</taxon>
        <taxon>Gnathifera</taxon>
        <taxon>Rotifera</taxon>
        <taxon>Eurotatoria</taxon>
        <taxon>Bdelloidea</taxon>
        <taxon>Philodinida</taxon>
        <taxon>Philodinidae</taxon>
        <taxon>Rotaria</taxon>
    </lineage>
</organism>
<comment type="caution">
    <text evidence="6">The sequence shown here is derived from an EMBL/GenBank/DDBJ whole genome shotgun (WGS) entry which is preliminary data.</text>
</comment>
<dbReference type="EMBL" id="CAJOBI010333819">
    <property type="protein sequence ID" value="CAF5202698.1"/>
    <property type="molecule type" value="Genomic_DNA"/>
</dbReference>
<dbReference type="AlphaFoldDB" id="A0A8S3IR11"/>
<dbReference type="GO" id="GO:0008108">
    <property type="term" value="F:UDP-glucose:hexose-1-phosphate uridylyltransferase activity"/>
    <property type="evidence" value="ECO:0007669"/>
    <property type="project" value="InterPro"/>
</dbReference>
<accession>A0A8S3IR11</accession>